<evidence type="ECO:0000313" key="4">
    <source>
        <dbReference type="EMBL" id="MBX32472.1"/>
    </source>
</evidence>
<organism evidence="4">
    <name type="scientific">Rhizophora mucronata</name>
    <name type="common">Asiatic mangrove</name>
    <dbReference type="NCBI Taxonomy" id="61149"/>
    <lineage>
        <taxon>Eukaryota</taxon>
        <taxon>Viridiplantae</taxon>
        <taxon>Streptophyta</taxon>
        <taxon>Embryophyta</taxon>
        <taxon>Tracheophyta</taxon>
        <taxon>Spermatophyta</taxon>
        <taxon>Magnoliopsida</taxon>
        <taxon>eudicotyledons</taxon>
        <taxon>Gunneridae</taxon>
        <taxon>Pentapetalae</taxon>
        <taxon>rosids</taxon>
        <taxon>fabids</taxon>
        <taxon>Malpighiales</taxon>
        <taxon>Rhizophoraceae</taxon>
        <taxon>Rhizophora</taxon>
    </lineage>
</organism>
<proteinExistence type="predicted"/>
<accession>A0A2P2MQJ1</accession>
<keyword evidence="1" id="KW-0408">Iron</keyword>
<keyword evidence="1" id="KW-0479">Metal-binding</keyword>
<reference evidence="4" key="1">
    <citation type="submission" date="2018-02" db="EMBL/GenBank/DDBJ databases">
        <title>Rhizophora mucronata_Transcriptome.</title>
        <authorList>
            <person name="Meera S.P."/>
            <person name="Sreeshan A."/>
            <person name="Augustine A."/>
        </authorList>
    </citation>
    <scope>NUCLEOTIDE SEQUENCE</scope>
    <source>
        <tissue evidence="4">Leaf</tissue>
    </source>
</reference>
<evidence type="ECO:0000259" key="3">
    <source>
        <dbReference type="Pfam" id="PF00111"/>
    </source>
</evidence>
<dbReference type="Gene3D" id="3.10.20.30">
    <property type="match status" value="1"/>
</dbReference>
<keyword evidence="2" id="KW-0411">Iron-sulfur</keyword>
<name>A0A2P2MQJ1_RHIMU</name>
<dbReference type="EMBL" id="GGEC01051988">
    <property type="protein sequence ID" value="MBX32472.1"/>
    <property type="molecule type" value="Transcribed_RNA"/>
</dbReference>
<dbReference type="InterPro" id="IPR036010">
    <property type="entry name" value="2Fe-2S_ferredoxin-like_sf"/>
</dbReference>
<keyword evidence="1" id="KW-0001">2Fe-2S</keyword>
<evidence type="ECO:0000256" key="1">
    <source>
        <dbReference type="ARBA" id="ARBA00022714"/>
    </source>
</evidence>
<evidence type="ECO:0000256" key="2">
    <source>
        <dbReference type="ARBA" id="ARBA00023014"/>
    </source>
</evidence>
<dbReference type="Pfam" id="PF00111">
    <property type="entry name" value="Fer2"/>
    <property type="match status" value="1"/>
</dbReference>
<protein>
    <submittedName>
        <fullName evidence="4">Abscisic-aldehyde oxidase</fullName>
    </submittedName>
</protein>
<feature type="domain" description="2Fe-2S ferredoxin-type" evidence="3">
    <location>
        <begin position="17"/>
        <end position="54"/>
    </location>
</feature>
<dbReference type="InterPro" id="IPR012675">
    <property type="entry name" value="Beta-grasp_dom_sf"/>
</dbReference>
<dbReference type="SUPFAM" id="SSF54292">
    <property type="entry name" value="2Fe-2S ferredoxin-like"/>
    <property type="match status" value="1"/>
</dbReference>
<dbReference type="InterPro" id="IPR001041">
    <property type="entry name" value="2Fe-2S_ferredoxin-type"/>
</dbReference>
<dbReference type="AlphaFoldDB" id="A0A2P2MQJ1"/>
<sequence length="80" mass="9040">MEEEREARKSGGRLVFAINGKRFEISSVDPSTTLLEFLRNCAGFKSVKLSCGEGTHFPLFLPFLCFADMFSQVSHLYVFV</sequence>
<dbReference type="GO" id="GO:0051537">
    <property type="term" value="F:2 iron, 2 sulfur cluster binding"/>
    <property type="evidence" value="ECO:0007669"/>
    <property type="project" value="UniProtKB-KW"/>
</dbReference>